<sequence length="91" mass="9844">MLQTEPQRSQEYAAAKSAEASSYALVLRADCFGSGFLQTRCGTNIPRWVDAPWGALALQEEDDAAVEDAADLESVNCSCMIKNTKTDGQLL</sequence>
<dbReference type="AlphaFoldDB" id="A0A6C0BZZ5"/>
<dbReference type="EMBL" id="MN739308">
    <property type="protein sequence ID" value="QHS97917.1"/>
    <property type="molecule type" value="Genomic_DNA"/>
</dbReference>
<proteinExistence type="predicted"/>
<reference evidence="1" key="1">
    <citation type="journal article" date="2020" name="Nature">
        <title>Giant virus diversity and host interactions through global metagenomics.</title>
        <authorList>
            <person name="Schulz F."/>
            <person name="Roux S."/>
            <person name="Paez-Espino D."/>
            <person name="Jungbluth S."/>
            <person name="Walsh D.A."/>
            <person name="Denef V.J."/>
            <person name="McMahon K.D."/>
            <person name="Konstantinidis K.T."/>
            <person name="Eloe-Fadrosh E.A."/>
            <person name="Kyrpides N.C."/>
            <person name="Woyke T."/>
        </authorList>
    </citation>
    <scope>NUCLEOTIDE SEQUENCE</scope>
    <source>
        <strain evidence="1">GVMAG-M-3300020182-33</strain>
    </source>
</reference>
<accession>A0A6C0BZZ5</accession>
<protein>
    <submittedName>
        <fullName evidence="1">Uncharacterized protein</fullName>
    </submittedName>
</protein>
<name>A0A6C0BZZ5_9ZZZZ</name>
<evidence type="ECO:0000313" key="1">
    <source>
        <dbReference type="EMBL" id="QHS97917.1"/>
    </source>
</evidence>
<organism evidence="1">
    <name type="scientific">viral metagenome</name>
    <dbReference type="NCBI Taxonomy" id="1070528"/>
    <lineage>
        <taxon>unclassified sequences</taxon>
        <taxon>metagenomes</taxon>
        <taxon>organismal metagenomes</taxon>
    </lineage>
</organism>